<sequence length="165" mass="19258">MNNLLKPDYYFKSIYDIDLKWLNKQNIKNVILDIDNTLVCWGAKQIDDKGRTFIEELLKEGFRVCLLSNSSAKRVKNFISNDKILYYTGFGIKPMKKKFLGAIKLFDNNIEETCIIGDQIFTDILGGNRVGIKTILVDPIDSREFITTKFFRRLEKKIKVDLRYS</sequence>
<dbReference type="Gene3D" id="3.40.50.1000">
    <property type="entry name" value="HAD superfamily/HAD-like"/>
    <property type="match status" value="1"/>
</dbReference>
<dbReference type="Pfam" id="PF13242">
    <property type="entry name" value="Hydrolase_like"/>
    <property type="match status" value="1"/>
</dbReference>
<dbReference type="InterPro" id="IPR006439">
    <property type="entry name" value="HAD-SF_hydro_IA"/>
</dbReference>
<dbReference type="InterPro" id="IPR010021">
    <property type="entry name" value="PGPP1/Gep4"/>
</dbReference>
<dbReference type="AlphaFoldDB" id="A0A1M4YA68"/>
<keyword evidence="2" id="KW-1185">Reference proteome</keyword>
<name>A0A1M4YA68_9CLOT</name>
<evidence type="ECO:0008006" key="3">
    <source>
        <dbReference type="Google" id="ProtNLM"/>
    </source>
</evidence>
<dbReference type="InterPro" id="IPR036412">
    <property type="entry name" value="HAD-like_sf"/>
</dbReference>
<dbReference type="NCBIfam" id="TIGR01662">
    <property type="entry name" value="HAD-SF-IIIA"/>
    <property type="match status" value="1"/>
</dbReference>
<dbReference type="NCBIfam" id="TIGR01549">
    <property type="entry name" value="HAD-SF-IA-v1"/>
    <property type="match status" value="1"/>
</dbReference>
<dbReference type="InterPro" id="IPR006549">
    <property type="entry name" value="HAD-SF_hydro_IIIA"/>
</dbReference>
<dbReference type="GO" id="GO:0008962">
    <property type="term" value="F:phosphatidylglycerophosphatase activity"/>
    <property type="evidence" value="ECO:0007669"/>
    <property type="project" value="InterPro"/>
</dbReference>
<protein>
    <recommendedName>
        <fullName evidence="3">YqeG family HAD IIIA-type phosphatase</fullName>
    </recommendedName>
</protein>
<organism evidence="1 2">
    <name type="scientific">Caloramator proteoclasticus DSM 10124</name>
    <dbReference type="NCBI Taxonomy" id="1121262"/>
    <lineage>
        <taxon>Bacteria</taxon>
        <taxon>Bacillati</taxon>
        <taxon>Bacillota</taxon>
        <taxon>Clostridia</taxon>
        <taxon>Eubacteriales</taxon>
        <taxon>Clostridiaceae</taxon>
        <taxon>Caloramator</taxon>
    </lineage>
</organism>
<dbReference type="RefSeq" id="WP_027308301.1">
    <property type="nucleotide sequence ID" value="NZ_FQVG01000029.1"/>
</dbReference>
<gene>
    <name evidence="1" type="ORF">SAMN02746091_01623</name>
</gene>
<dbReference type="NCBIfam" id="TIGR01668">
    <property type="entry name" value="YqeG_hyp_ppase"/>
    <property type="match status" value="1"/>
</dbReference>
<dbReference type="EMBL" id="FQVG01000029">
    <property type="protein sequence ID" value="SHF02697.1"/>
    <property type="molecule type" value="Genomic_DNA"/>
</dbReference>
<reference evidence="2" key="1">
    <citation type="submission" date="2016-11" db="EMBL/GenBank/DDBJ databases">
        <authorList>
            <person name="Varghese N."/>
            <person name="Submissions S."/>
        </authorList>
    </citation>
    <scope>NUCLEOTIDE SEQUENCE [LARGE SCALE GENOMIC DNA]</scope>
    <source>
        <strain evidence="2">DSM 10124</strain>
    </source>
</reference>
<dbReference type="Proteomes" id="UP000184423">
    <property type="component" value="Unassembled WGS sequence"/>
</dbReference>
<evidence type="ECO:0000313" key="1">
    <source>
        <dbReference type="EMBL" id="SHF02697.1"/>
    </source>
</evidence>
<dbReference type="InterPro" id="IPR023214">
    <property type="entry name" value="HAD_sf"/>
</dbReference>
<dbReference type="SUPFAM" id="SSF56784">
    <property type="entry name" value="HAD-like"/>
    <property type="match status" value="1"/>
</dbReference>
<proteinExistence type="predicted"/>
<accession>A0A1M4YA68</accession>
<evidence type="ECO:0000313" key="2">
    <source>
        <dbReference type="Proteomes" id="UP000184423"/>
    </source>
</evidence>